<reference evidence="12 13" key="1">
    <citation type="submission" date="2021-01" db="EMBL/GenBank/DDBJ databases">
        <title>Genomic Encyclopedia of Type Strains, Phase IV (KMG-IV): sequencing the most valuable type-strain genomes for metagenomic binning, comparative biology and taxonomic classification.</title>
        <authorList>
            <person name="Goeker M."/>
        </authorList>
    </citation>
    <scope>NUCLEOTIDE SEQUENCE [LARGE SCALE GENOMIC DNA]</scope>
    <source>
        <strain evidence="12 13">DSM 105482</strain>
    </source>
</reference>
<evidence type="ECO:0000256" key="1">
    <source>
        <dbReference type="ARBA" id="ARBA00002324"/>
    </source>
</evidence>
<accession>A0ABS2QH55</accession>
<dbReference type="InterPro" id="IPR005248">
    <property type="entry name" value="NadD/NMNAT"/>
</dbReference>
<dbReference type="PANTHER" id="PTHR39321:SF3">
    <property type="entry name" value="PHOSPHOPANTETHEINE ADENYLYLTRANSFERASE"/>
    <property type="match status" value="1"/>
</dbReference>
<comment type="function">
    <text evidence="1 10">Catalyzes the reversible adenylation of nicotinate mononucleotide (NaMN) to nicotinic acid adenine dinucleotide (NaAD).</text>
</comment>
<evidence type="ECO:0000256" key="4">
    <source>
        <dbReference type="ARBA" id="ARBA00022679"/>
    </source>
</evidence>
<comment type="pathway">
    <text evidence="2 10">Cofactor biosynthesis; NAD(+) biosynthesis; deamido-NAD(+) from nicotinate D-ribonucleotide: step 1/1.</text>
</comment>
<dbReference type="SUPFAM" id="SSF52374">
    <property type="entry name" value="Nucleotidylyl transferase"/>
    <property type="match status" value="1"/>
</dbReference>
<comment type="caution">
    <text evidence="12">The sequence shown here is derived from an EMBL/GenBank/DDBJ whole genome shotgun (WGS) entry which is preliminary data.</text>
</comment>
<evidence type="ECO:0000256" key="6">
    <source>
        <dbReference type="ARBA" id="ARBA00022741"/>
    </source>
</evidence>
<keyword evidence="3 10" id="KW-0662">Pyridine nucleotide biosynthesis</keyword>
<keyword evidence="4 10" id="KW-0808">Transferase</keyword>
<evidence type="ECO:0000259" key="11">
    <source>
        <dbReference type="Pfam" id="PF01467"/>
    </source>
</evidence>
<dbReference type="NCBIfam" id="NF000840">
    <property type="entry name" value="PRK00071.1-3"/>
    <property type="match status" value="1"/>
</dbReference>
<dbReference type="Pfam" id="PF01467">
    <property type="entry name" value="CTP_transf_like"/>
    <property type="match status" value="1"/>
</dbReference>
<name>A0ABS2QH55_9BACI</name>
<dbReference type="HAMAP" id="MF_00244">
    <property type="entry name" value="NaMN_adenylyltr"/>
    <property type="match status" value="1"/>
</dbReference>
<keyword evidence="7 10" id="KW-0067">ATP-binding</keyword>
<evidence type="ECO:0000256" key="9">
    <source>
        <dbReference type="ARBA" id="ARBA00048721"/>
    </source>
</evidence>
<proteinExistence type="inferred from homology"/>
<protein>
    <recommendedName>
        <fullName evidence="10">Probable nicotinate-nucleotide adenylyltransferase</fullName>
        <ecNumber evidence="10">2.7.7.18</ecNumber>
    </recommendedName>
    <alternativeName>
        <fullName evidence="10">Deamido-NAD(+) diphosphorylase</fullName>
    </alternativeName>
    <alternativeName>
        <fullName evidence="10">Deamido-NAD(+) pyrophosphorylase</fullName>
    </alternativeName>
    <alternativeName>
        <fullName evidence="10">Nicotinate mononucleotide adenylyltransferase</fullName>
        <shortName evidence="10">NaMN adenylyltransferase</shortName>
    </alternativeName>
</protein>
<feature type="domain" description="Cytidyltransferase-like" evidence="11">
    <location>
        <begin position="6"/>
        <end position="162"/>
    </location>
</feature>
<dbReference type="EMBL" id="JAFBFI010000004">
    <property type="protein sequence ID" value="MBM7691838.1"/>
    <property type="molecule type" value="Genomic_DNA"/>
</dbReference>
<evidence type="ECO:0000313" key="13">
    <source>
        <dbReference type="Proteomes" id="UP000823486"/>
    </source>
</evidence>
<dbReference type="PANTHER" id="PTHR39321">
    <property type="entry name" value="NICOTINATE-NUCLEOTIDE ADENYLYLTRANSFERASE-RELATED"/>
    <property type="match status" value="1"/>
</dbReference>
<comment type="catalytic activity">
    <reaction evidence="9 10">
        <text>nicotinate beta-D-ribonucleotide + ATP + H(+) = deamido-NAD(+) + diphosphate</text>
        <dbReference type="Rhea" id="RHEA:22860"/>
        <dbReference type="ChEBI" id="CHEBI:15378"/>
        <dbReference type="ChEBI" id="CHEBI:30616"/>
        <dbReference type="ChEBI" id="CHEBI:33019"/>
        <dbReference type="ChEBI" id="CHEBI:57502"/>
        <dbReference type="ChEBI" id="CHEBI:58437"/>
        <dbReference type="EC" id="2.7.7.18"/>
    </reaction>
</comment>
<keyword evidence="5 10" id="KW-0548">Nucleotidyltransferase</keyword>
<evidence type="ECO:0000256" key="3">
    <source>
        <dbReference type="ARBA" id="ARBA00022642"/>
    </source>
</evidence>
<dbReference type="InterPro" id="IPR014729">
    <property type="entry name" value="Rossmann-like_a/b/a_fold"/>
</dbReference>
<dbReference type="NCBIfam" id="TIGR00482">
    <property type="entry name" value="nicotinate (nicotinamide) nucleotide adenylyltransferase"/>
    <property type="match status" value="1"/>
</dbReference>
<evidence type="ECO:0000256" key="5">
    <source>
        <dbReference type="ARBA" id="ARBA00022695"/>
    </source>
</evidence>
<comment type="similarity">
    <text evidence="10">Belongs to the NadD family.</text>
</comment>
<evidence type="ECO:0000256" key="8">
    <source>
        <dbReference type="ARBA" id="ARBA00023027"/>
    </source>
</evidence>
<keyword evidence="8 10" id="KW-0520">NAD</keyword>
<dbReference type="NCBIfam" id="NF000841">
    <property type="entry name" value="PRK00071.1-4"/>
    <property type="match status" value="1"/>
</dbReference>
<dbReference type="GO" id="GO:0004515">
    <property type="term" value="F:nicotinate-nucleotide adenylyltransferase activity"/>
    <property type="evidence" value="ECO:0007669"/>
    <property type="project" value="UniProtKB-EC"/>
</dbReference>
<dbReference type="NCBIfam" id="TIGR00125">
    <property type="entry name" value="cyt_tran_rel"/>
    <property type="match status" value="1"/>
</dbReference>
<dbReference type="EC" id="2.7.7.18" evidence="10"/>
<evidence type="ECO:0000256" key="2">
    <source>
        <dbReference type="ARBA" id="ARBA00005019"/>
    </source>
</evidence>
<keyword evidence="13" id="KW-1185">Reference proteome</keyword>
<evidence type="ECO:0000256" key="10">
    <source>
        <dbReference type="HAMAP-Rule" id="MF_00244"/>
    </source>
</evidence>
<dbReference type="InterPro" id="IPR004821">
    <property type="entry name" value="Cyt_trans-like"/>
</dbReference>
<evidence type="ECO:0000313" key="12">
    <source>
        <dbReference type="EMBL" id="MBM7691838.1"/>
    </source>
</evidence>
<dbReference type="Gene3D" id="3.40.50.620">
    <property type="entry name" value="HUPs"/>
    <property type="match status" value="1"/>
</dbReference>
<gene>
    <name evidence="10" type="primary">nadD</name>
    <name evidence="12" type="ORF">JOC77_001248</name>
</gene>
<dbReference type="CDD" id="cd02165">
    <property type="entry name" value="NMNAT"/>
    <property type="match status" value="1"/>
</dbReference>
<sequence>MKRAGILGGTFDPPHIGHLIVANEVLEALSLDEVRFMPNHTPPHKKKNEKVTSHDRLQMVRISVNSNPKLTAETIELGRDGASYTYDTIKALQEQEPDTKFYFIIGADMIEYLPKWYKVDELMEMVQFVGVQRPTYKEETSFPVIMVDIPQIDLSSSLIRKRVKEGKSIKYLVHEEVQKYIEVNRLYES</sequence>
<keyword evidence="6 10" id="KW-0547">Nucleotide-binding</keyword>
<evidence type="ECO:0000256" key="7">
    <source>
        <dbReference type="ARBA" id="ARBA00022840"/>
    </source>
</evidence>
<dbReference type="RefSeq" id="WP_204540163.1">
    <property type="nucleotide sequence ID" value="NZ_JAFBFI010000004.1"/>
</dbReference>
<dbReference type="Proteomes" id="UP000823486">
    <property type="component" value="Unassembled WGS sequence"/>
</dbReference>
<organism evidence="12 13">
    <name type="scientific">Peribacillus deserti</name>
    <dbReference type="NCBI Taxonomy" id="673318"/>
    <lineage>
        <taxon>Bacteria</taxon>
        <taxon>Bacillati</taxon>
        <taxon>Bacillota</taxon>
        <taxon>Bacilli</taxon>
        <taxon>Bacillales</taxon>
        <taxon>Bacillaceae</taxon>
        <taxon>Peribacillus</taxon>
    </lineage>
</organism>